<dbReference type="Proteomes" id="UP000241421">
    <property type="component" value="Unassembled WGS sequence"/>
</dbReference>
<evidence type="ECO:0000313" key="2">
    <source>
        <dbReference type="Proteomes" id="UP000241421"/>
    </source>
</evidence>
<reference evidence="1 2" key="1">
    <citation type="submission" date="2018-04" db="EMBL/GenBank/DDBJ databases">
        <title>Massilia violaceinigra sp. nov., a novel purple-pigmented bacterium isolated from Tianshan glacier, Xinjiang, China.</title>
        <authorList>
            <person name="Wang H."/>
        </authorList>
    </citation>
    <scope>NUCLEOTIDE SEQUENCE [LARGE SCALE GENOMIC DNA]</scope>
    <source>
        <strain evidence="1 2">B448-2</strain>
    </source>
</reference>
<keyword evidence="2" id="KW-1185">Reference proteome</keyword>
<gene>
    <name evidence="1" type="ORF">C7C56_013015</name>
</gene>
<comment type="caution">
    <text evidence="1">The sequence shown here is derived from an EMBL/GenBank/DDBJ whole genome shotgun (WGS) entry which is preliminary data.</text>
</comment>
<accession>A0A2U2HKJ9</accession>
<evidence type="ECO:0000313" key="1">
    <source>
        <dbReference type="EMBL" id="PWF47999.1"/>
    </source>
</evidence>
<name>A0A2U2HKJ9_9BURK</name>
<sequence length="109" mass="10463">MLAGVALSAELSAGSAKGASGATVLESASVSIVQQDGLGGTRFSVANFLGSQSGSGPLLHGAAPPSDTVYGAAGGSTSAAGRYVSVSGEAGLTFAVSRPDGNTVNIEYN</sequence>
<dbReference type="AlphaFoldDB" id="A0A2U2HKJ9"/>
<protein>
    <submittedName>
        <fullName evidence="1">Uncharacterized protein</fullName>
    </submittedName>
</protein>
<dbReference type="EMBL" id="PXWF02000211">
    <property type="protein sequence ID" value="PWF47999.1"/>
    <property type="molecule type" value="Genomic_DNA"/>
</dbReference>
<proteinExistence type="predicted"/>
<organism evidence="1 2">
    <name type="scientific">Massilia glaciei</name>
    <dbReference type="NCBI Taxonomy" id="1524097"/>
    <lineage>
        <taxon>Bacteria</taxon>
        <taxon>Pseudomonadati</taxon>
        <taxon>Pseudomonadota</taxon>
        <taxon>Betaproteobacteria</taxon>
        <taxon>Burkholderiales</taxon>
        <taxon>Oxalobacteraceae</taxon>
        <taxon>Telluria group</taxon>
        <taxon>Massilia</taxon>
    </lineage>
</organism>